<evidence type="ECO:0000256" key="8">
    <source>
        <dbReference type="ARBA" id="ARBA00023136"/>
    </source>
</evidence>
<proteinExistence type="predicted"/>
<evidence type="ECO:0000256" key="6">
    <source>
        <dbReference type="ARBA" id="ARBA00022989"/>
    </source>
</evidence>
<comment type="subcellular location">
    <subcellularLocation>
        <location evidence="1">Membrane</location>
        <topology evidence="1">Single-pass membrane protein</topology>
    </subcellularLocation>
</comment>
<dbReference type="NCBIfam" id="TIGR01410">
    <property type="entry name" value="tatB"/>
    <property type="match status" value="1"/>
</dbReference>
<keyword evidence="7" id="KW-0811">Translocation</keyword>
<dbReference type="Gene3D" id="1.20.5.3310">
    <property type="match status" value="1"/>
</dbReference>
<dbReference type="GO" id="GO:0016020">
    <property type="term" value="C:membrane"/>
    <property type="evidence" value="ECO:0007669"/>
    <property type="project" value="InterPro"/>
</dbReference>
<evidence type="ECO:0000313" key="9">
    <source>
        <dbReference type="EMBL" id="GGX94227.1"/>
    </source>
</evidence>
<name>A0A918NT94_9ACTN</name>
<dbReference type="GO" id="GO:0008320">
    <property type="term" value="F:protein transmembrane transporter activity"/>
    <property type="evidence" value="ECO:0007669"/>
    <property type="project" value="InterPro"/>
</dbReference>
<protein>
    <recommendedName>
        <fullName evidence="11">Sec-independent protein translocase protein TatB</fullName>
    </recommendedName>
</protein>
<keyword evidence="2" id="KW-0813">Transport</keyword>
<dbReference type="Pfam" id="PF02416">
    <property type="entry name" value="TatA_B_E"/>
    <property type="match status" value="1"/>
</dbReference>
<reference evidence="9" key="1">
    <citation type="journal article" date="2014" name="Int. J. Syst. Evol. Microbiol.">
        <title>Complete genome sequence of Corynebacterium casei LMG S-19264T (=DSM 44701T), isolated from a smear-ripened cheese.</title>
        <authorList>
            <consortium name="US DOE Joint Genome Institute (JGI-PGF)"/>
            <person name="Walter F."/>
            <person name="Albersmeier A."/>
            <person name="Kalinowski J."/>
            <person name="Ruckert C."/>
        </authorList>
    </citation>
    <scope>NUCLEOTIDE SEQUENCE</scope>
    <source>
        <strain evidence="9">JCM 4956</strain>
    </source>
</reference>
<gene>
    <name evidence="9" type="ORF">GCM10010515_71360</name>
</gene>
<dbReference type="Proteomes" id="UP000645555">
    <property type="component" value="Unassembled WGS sequence"/>
</dbReference>
<keyword evidence="10" id="KW-1185">Reference proteome</keyword>
<evidence type="ECO:0000256" key="7">
    <source>
        <dbReference type="ARBA" id="ARBA00023010"/>
    </source>
</evidence>
<sequence length="114" mass="12762">MFFDMGPLEVIAIAVIAIVVLGPEKLPKAIQEVSAVIRKMRSLSQTAQNEIRKELGPEYSHLDLGELNPRNLTRKALSGAERTLRLDDLAKSVDLNKVLTEDRTRPTFTKATKY</sequence>
<evidence type="ECO:0008006" key="11">
    <source>
        <dbReference type="Google" id="ProtNLM"/>
    </source>
</evidence>
<dbReference type="PRINTS" id="PR01506">
    <property type="entry name" value="TATBPROTEIN"/>
</dbReference>
<reference evidence="9" key="2">
    <citation type="submission" date="2020-09" db="EMBL/GenBank/DDBJ databases">
        <authorList>
            <person name="Sun Q."/>
            <person name="Ohkuma M."/>
        </authorList>
    </citation>
    <scope>NUCLEOTIDE SEQUENCE</scope>
    <source>
        <strain evidence="9">JCM 4956</strain>
    </source>
</reference>
<dbReference type="AlphaFoldDB" id="A0A918NT94"/>
<keyword evidence="5" id="KW-0653">Protein transport</keyword>
<evidence type="ECO:0000256" key="5">
    <source>
        <dbReference type="ARBA" id="ARBA00022927"/>
    </source>
</evidence>
<dbReference type="InterPro" id="IPR018448">
    <property type="entry name" value="TatB"/>
</dbReference>
<organism evidence="9 10">
    <name type="scientific">Streptomyces fructofermentans</name>
    <dbReference type="NCBI Taxonomy" id="152141"/>
    <lineage>
        <taxon>Bacteria</taxon>
        <taxon>Bacillati</taxon>
        <taxon>Actinomycetota</taxon>
        <taxon>Actinomycetes</taxon>
        <taxon>Kitasatosporales</taxon>
        <taxon>Streptomycetaceae</taxon>
        <taxon>Streptomyces</taxon>
    </lineage>
</organism>
<dbReference type="EMBL" id="BMWD01000041">
    <property type="protein sequence ID" value="GGX94227.1"/>
    <property type="molecule type" value="Genomic_DNA"/>
</dbReference>
<evidence type="ECO:0000256" key="4">
    <source>
        <dbReference type="ARBA" id="ARBA00022692"/>
    </source>
</evidence>
<keyword evidence="3" id="KW-1003">Cell membrane</keyword>
<evidence type="ECO:0000256" key="1">
    <source>
        <dbReference type="ARBA" id="ARBA00004167"/>
    </source>
</evidence>
<evidence type="ECO:0000256" key="3">
    <source>
        <dbReference type="ARBA" id="ARBA00022475"/>
    </source>
</evidence>
<comment type="caution">
    <text evidence="9">The sequence shown here is derived from an EMBL/GenBank/DDBJ whole genome shotgun (WGS) entry which is preliminary data.</text>
</comment>
<dbReference type="RefSeq" id="WP_190039786.1">
    <property type="nucleotide sequence ID" value="NZ_BMWD01000041.1"/>
</dbReference>
<keyword evidence="4" id="KW-0812">Transmembrane</keyword>
<accession>A0A918NT94</accession>
<keyword evidence="8" id="KW-0472">Membrane</keyword>
<evidence type="ECO:0000256" key="2">
    <source>
        <dbReference type="ARBA" id="ARBA00022448"/>
    </source>
</evidence>
<evidence type="ECO:0000313" key="10">
    <source>
        <dbReference type="Proteomes" id="UP000645555"/>
    </source>
</evidence>
<keyword evidence="6" id="KW-1133">Transmembrane helix</keyword>
<dbReference type="GO" id="GO:0043953">
    <property type="term" value="P:protein transport by the Tat complex"/>
    <property type="evidence" value="ECO:0007669"/>
    <property type="project" value="InterPro"/>
</dbReference>
<dbReference type="InterPro" id="IPR003369">
    <property type="entry name" value="TatA/B/E"/>
</dbReference>